<evidence type="ECO:0000313" key="8">
    <source>
        <dbReference type="EMBL" id="WOJ98342.1"/>
    </source>
</evidence>
<keyword evidence="5 7" id="KW-0378">Hydrolase</keyword>
<dbReference type="Gene3D" id="3.40.50.1000">
    <property type="entry name" value="HAD superfamily/HAD-like"/>
    <property type="match status" value="1"/>
</dbReference>
<keyword evidence="7" id="KW-0448">Lipopolysaccharide biosynthesis</keyword>
<comment type="catalytic activity">
    <reaction evidence="7">
        <text>3-deoxy-alpha-D-manno-2-octulosonate-8-phosphate + H2O = 3-deoxy-alpha-D-manno-oct-2-ulosonate + phosphate</text>
        <dbReference type="Rhea" id="RHEA:11500"/>
        <dbReference type="ChEBI" id="CHEBI:15377"/>
        <dbReference type="ChEBI" id="CHEBI:43474"/>
        <dbReference type="ChEBI" id="CHEBI:85985"/>
        <dbReference type="ChEBI" id="CHEBI:85986"/>
        <dbReference type="EC" id="3.1.3.45"/>
    </reaction>
</comment>
<accession>A0ABZ0IH46</accession>
<comment type="cofactor">
    <cofactor evidence="1 7">
        <name>Mg(2+)</name>
        <dbReference type="ChEBI" id="CHEBI:18420"/>
    </cofactor>
</comment>
<dbReference type="InterPro" id="IPR006549">
    <property type="entry name" value="HAD-SF_hydro_IIIA"/>
</dbReference>
<dbReference type="InterPro" id="IPR010023">
    <property type="entry name" value="KdsC_fam"/>
</dbReference>
<dbReference type="SFLD" id="SFLDG01138">
    <property type="entry name" value="C1.6.2:_Deoxy-d-mannose-octulo"/>
    <property type="match status" value="1"/>
</dbReference>
<keyword evidence="6 7" id="KW-0460">Magnesium</keyword>
<dbReference type="EC" id="3.1.3.45" evidence="7"/>
<dbReference type="CDD" id="cd01630">
    <property type="entry name" value="HAD_KDO-like"/>
    <property type="match status" value="1"/>
</dbReference>
<dbReference type="SFLD" id="SFLDG01136">
    <property type="entry name" value="C1.6:_Phosphoserine_Phosphatas"/>
    <property type="match status" value="1"/>
</dbReference>
<evidence type="ECO:0000256" key="6">
    <source>
        <dbReference type="ARBA" id="ARBA00022842"/>
    </source>
</evidence>
<comment type="subunit">
    <text evidence="3 7">Homotetramer.</text>
</comment>
<comment type="similarity">
    <text evidence="2 7">Belongs to the KdsC family.</text>
</comment>
<evidence type="ECO:0000256" key="5">
    <source>
        <dbReference type="ARBA" id="ARBA00022801"/>
    </source>
</evidence>
<dbReference type="PANTHER" id="PTHR21485">
    <property type="entry name" value="HAD SUPERFAMILY MEMBERS CMAS AND KDSC"/>
    <property type="match status" value="1"/>
</dbReference>
<reference evidence="8 9" key="1">
    <citation type="submission" date="2023-10" db="EMBL/GenBank/DDBJ databases">
        <title>Two novel species belonging to the OM43/NOR5 clade.</title>
        <authorList>
            <person name="Park M."/>
        </authorList>
    </citation>
    <scope>NUCLEOTIDE SEQUENCE [LARGE SCALE GENOMIC DNA]</scope>
    <source>
        <strain evidence="8 9">IMCC45268</strain>
    </source>
</reference>
<protein>
    <recommendedName>
        <fullName evidence="7">3-deoxy-D-manno-octulosonate 8-phosphate phosphatase KdsC</fullName>
        <ecNumber evidence="7">3.1.3.45</ecNumber>
    </recommendedName>
    <alternativeName>
        <fullName evidence="7">KDO 8-P phosphatase</fullName>
    </alternativeName>
</protein>
<evidence type="ECO:0000256" key="4">
    <source>
        <dbReference type="ARBA" id="ARBA00022723"/>
    </source>
</evidence>
<dbReference type="Proteomes" id="UP001626549">
    <property type="component" value="Chromosome"/>
</dbReference>
<gene>
    <name evidence="8" type="ORF">R0137_07170</name>
</gene>
<dbReference type="PANTHER" id="PTHR21485:SF3">
    <property type="entry name" value="N-ACYLNEURAMINATE CYTIDYLYLTRANSFERASE"/>
    <property type="match status" value="1"/>
</dbReference>
<keyword evidence="9" id="KW-1185">Reference proteome</keyword>
<dbReference type="RefSeq" id="WP_407329680.1">
    <property type="nucleotide sequence ID" value="NZ_CP136865.1"/>
</dbReference>
<evidence type="ECO:0000313" key="9">
    <source>
        <dbReference type="Proteomes" id="UP001626549"/>
    </source>
</evidence>
<dbReference type="SUPFAM" id="SSF56784">
    <property type="entry name" value="HAD-like"/>
    <property type="match status" value="1"/>
</dbReference>
<name>A0ABZ0IH46_9GAMM</name>
<evidence type="ECO:0000256" key="3">
    <source>
        <dbReference type="ARBA" id="ARBA00011881"/>
    </source>
</evidence>
<dbReference type="EMBL" id="CP136865">
    <property type="protein sequence ID" value="WOJ98342.1"/>
    <property type="molecule type" value="Genomic_DNA"/>
</dbReference>
<dbReference type="SFLD" id="SFLDS00003">
    <property type="entry name" value="Haloacid_Dehalogenase"/>
    <property type="match status" value="1"/>
</dbReference>
<proteinExistence type="inferred from homology"/>
<dbReference type="InterPro" id="IPR036412">
    <property type="entry name" value="HAD-like_sf"/>
</dbReference>
<organism evidence="8 9">
    <name type="scientific">Congregibacter brevis</name>
    <dbReference type="NCBI Taxonomy" id="3081201"/>
    <lineage>
        <taxon>Bacteria</taxon>
        <taxon>Pseudomonadati</taxon>
        <taxon>Pseudomonadota</taxon>
        <taxon>Gammaproteobacteria</taxon>
        <taxon>Cellvibrionales</taxon>
        <taxon>Halieaceae</taxon>
        <taxon>Congregibacter</taxon>
    </lineage>
</organism>
<evidence type="ECO:0000256" key="1">
    <source>
        <dbReference type="ARBA" id="ARBA00001946"/>
    </source>
</evidence>
<dbReference type="Pfam" id="PF08282">
    <property type="entry name" value="Hydrolase_3"/>
    <property type="match status" value="1"/>
</dbReference>
<dbReference type="InterPro" id="IPR050793">
    <property type="entry name" value="CMP-NeuNAc_synthase"/>
</dbReference>
<dbReference type="PIRSF" id="PIRSF006118">
    <property type="entry name" value="KDO8-P_Ptase"/>
    <property type="match status" value="1"/>
</dbReference>
<evidence type="ECO:0000256" key="2">
    <source>
        <dbReference type="ARBA" id="ARBA00005893"/>
    </source>
</evidence>
<keyword evidence="4 7" id="KW-0479">Metal-binding</keyword>
<dbReference type="NCBIfam" id="TIGR01670">
    <property type="entry name" value="KdsC-phosphatas"/>
    <property type="match status" value="1"/>
</dbReference>
<comment type="function">
    <text evidence="7">Catalyzes the hydrolysis of 3-deoxy-D-manno-octulosonate 8-phosphate (KDO 8-P) to 3-deoxy-D-manno-octulosonate (KDO) and inorganic phosphate.</text>
</comment>
<dbReference type="GO" id="GO:0016787">
    <property type="term" value="F:hydrolase activity"/>
    <property type="evidence" value="ECO:0007669"/>
    <property type="project" value="UniProtKB-KW"/>
</dbReference>
<dbReference type="NCBIfam" id="TIGR01662">
    <property type="entry name" value="HAD-SF-IIIA"/>
    <property type="match status" value="1"/>
</dbReference>
<sequence length="171" mass="17917">MNADIARDIKLLALDVDGVLTDGRITYGNDGEELKSFNIKDGLGIKLIQAAGVEVTIITGRQSNIVDRRAKELGIKTIVQGREDKLSALLEICEARGLAVRECAYMGDDLPDLAAVRAAGIGMTVADASVALLAAADWQSSLPGGNGAVREACETLLHARGQLAAAEAAFQ</sequence>
<dbReference type="InterPro" id="IPR023214">
    <property type="entry name" value="HAD_sf"/>
</dbReference>
<evidence type="ECO:0000256" key="7">
    <source>
        <dbReference type="PIRNR" id="PIRNR006118"/>
    </source>
</evidence>